<reference evidence="6" key="1">
    <citation type="submission" date="2019-08" db="EMBL/GenBank/DDBJ databases">
        <authorList>
            <person name="Kucharzyk K."/>
            <person name="Murdoch R.W."/>
            <person name="Higgins S."/>
            <person name="Loffler F."/>
        </authorList>
    </citation>
    <scope>NUCLEOTIDE SEQUENCE</scope>
</reference>
<accession>A0A644YCW3</accession>
<dbReference type="PRINTS" id="PR00723">
    <property type="entry name" value="SUBTILISIN"/>
</dbReference>
<dbReference type="PANTHER" id="PTHR43806">
    <property type="entry name" value="PEPTIDASE S8"/>
    <property type="match status" value="1"/>
</dbReference>
<dbReference type="InterPro" id="IPR022398">
    <property type="entry name" value="Peptidase_S8_His-AS"/>
</dbReference>
<dbReference type="InterPro" id="IPR023828">
    <property type="entry name" value="Peptidase_S8_Ser-AS"/>
</dbReference>
<dbReference type="Pfam" id="PF00082">
    <property type="entry name" value="Peptidase_S8"/>
    <property type="match status" value="1"/>
</dbReference>
<dbReference type="InterPro" id="IPR050131">
    <property type="entry name" value="Peptidase_S8_subtilisin-like"/>
</dbReference>
<dbReference type="InterPro" id="IPR036852">
    <property type="entry name" value="Peptidase_S8/S53_dom_sf"/>
</dbReference>
<keyword evidence="2" id="KW-0645">Protease</keyword>
<dbReference type="PROSITE" id="PS51892">
    <property type="entry name" value="SUBTILASE"/>
    <property type="match status" value="1"/>
</dbReference>
<dbReference type="AlphaFoldDB" id="A0A644YCW3"/>
<dbReference type="GO" id="GO:0005615">
    <property type="term" value="C:extracellular space"/>
    <property type="evidence" value="ECO:0007669"/>
    <property type="project" value="TreeGrafter"/>
</dbReference>
<keyword evidence="4" id="KW-0720">Serine protease</keyword>
<dbReference type="PROSITE" id="PS00138">
    <property type="entry name" value="SUBTILASE_SER"/>
    <property type="match status" value="1"/>
</dbReference>
<dbReference type="GO" id="GO:0006508">
    <property type="term" value="P:proteolysis"/>
    <property type="evidence" value="ECO:0007669"/>
    <property type="project" value="UniProtKB-KW"/>
</dbReference>
<dbReference type="Gene3D" id="3.40.50.200">
    <property type="entry name" value="Peptidase S8/S53 domain"/>
    <property type="match status" value="1"/>
</dbReference>
<name>A0A644YCW3_9ZZZZ</name>
<evidence type="ECO:0000313" key="6">
    <source>
        <dbReference type="EMBL" id="MPM26129.1"/>
    </source>
</evidence>
<dbReference type="InterPro" id="IPR015500">
    <property type="entry name" value="Peptidase_S8_subtilisin-rel"/>
</dbReference>
<evidence type="ECO:0000259" key="5">
    <source>
        <dbReference type="Pfam" id="PF00082"/>
    </source>
</evidence>
<keyword evidence="3" id="KW-0378">Hydrolase</keyword>
<evidence type="ECO:0000256" key="2">
    <source>
        <dbReference type="ARBA" id="ARBA00022670"/>
    </source>
</evidence>
<feature type="domain" description="Peptidase S8/S53" evidence="5">
    <location>
        <begin position="148"/>
        <end position="399"/>
    </location>
</feature>
<dbReference type="SUPFAM" id="SSF52743">
    <property type="entry name" value="Subtilisin-like"/>
    <property type="match status" value="1"/>
</dbReference>
<evidence type="ECO:0000256" key="4">
    <source>
        <dbReference type="ARBA" id="ARBA00022825"/>
    </source>
</evidence>
<dbReference type="GO" id="GO:0004252">
    <property type="term" value="F:serine-type endopeptidase activity"/>
    <property type="evidence" value="ECO:0007669"/>
    <property type="project" value="InterPro"/>
</dbReference>
<dbReference type="PROSITE" id="PS00136">
    <property type="entry name" value="SUBTILASE_ASP"/>
    <property type="match status" value="1"/>
</dbReference>
<dbReference type="InterPro" id="IPR023827">
    <property type="entry name" value="Peptidase_S8_Asp-AS"/>
</dbReference>
<gene>
    <name evidence="6" type="ORF">SDC9_72630</name>
</gene>
<proteinExistence type="inferred from homology"/>
<evidence type="ECO:0000256" key="3">
    <source>
        <dbReference type="ARBA" id="ARBA00022801"/>
    </source>
</evidence>
<dbReference type="PANTHER" id="PTHR43806:SF11">
    <property type="entry name" value="CEREVISIN-RELATED"/>
    <property type="match status" value="1"/>
</dbReference>
<dbReference type="PROSITE" id="PS00137">
    <property type="entry name" value="SUBTILASE_HIS"/>
    <property type="match status" value="1"/>
</dbReference>
<dbReference type="EMBL" id="VSSQ01004655">
    <property type="protein sequence ID" value="MPM26129.1"/>
    <property type="molecule type" value="Genomic_DNA"/>
</dbReference>
<dbReference type="InterPro" id="IPR000209">
    <property type="entry name" value="Peptidase_S8/S53_dom"/>
</dbReference>
<sequence length="419" mass="45800">MVKNRYIVLLDSQNEKSIRNVEKGFSVSVTSSEYLSKDNRSFNIIDNNNAVLYKHLGVVVVDDVDEEQLTRSIADSKSPVIYFEKEREFFPADEFTFIDDLKTNVDQLKNKILELENYIRRKPIPKPAVTDLEWGLKAIGMGETQFSGKGIDVCILDTGFDVSHPDFVDRIVEGKSFIEGEDWDKDPNGHGTHCAGIACGNVRNDTGKRYGIAKDSNLKIGKVLSNNGKGTTSSIIDAIDWAITKKFRIISLSLASPVKLNEKPSVLFETVGIRALDSNCLIIAAAGNDSKRPALPVPVSAPANSLSIMAVAAIDNQMRIARFSNAGINAATGGNVNVCAPGVDVLSSYPKKSGNSGNYVLLSGTSMATPHVSGLAALYMEQFPDLNTREIWELLESKAKPIENLKYRDIGKGLIQVIQ</sequence>
<organism evidence="6">
    <name type="scientific">bioreactor metagenome</name>
    <dbReference type="NCBI Taxonomy" id="1076179"/>
    <lineage>
        <taxon>unclassified sequences</taxon>
        <taxon>metagenomes</taxon>
        <taxon>ecological metagenomes</taxon>
    </lineage>
</organism>
<comment type="caution">
    <text evidence="6">The sequence shown here is derived from an EMBL/GenBank/DDBJ whole genome shotgun (WGS) entry which is preliminary data.</text>
</comment>
<evidence type="ECO:0000256" key="1">
    <source>
        <dbReference type="ARBA" id="ARBA00011073"/>
    </source>
</evidence>
<protein>
    <recommendedName>
        <fullName evidence="5">Peptidase S8/S53 domain-containing protein</fullName>
    </recommendedName>
</protein>
<comment type="similarity">
    <text evidence="1">Belongs to the peptidase S8 family.</text>
</comment>